<dbReference type="AlphaFoldDB" id="A0A0M6X1D8"/>
<comment type="similarity">
    <text evidence="2 9 10">Belongs to the acetokinase family.</text>
</comment>
<accession>A0A0M6X1D8</accession>
<protein>
    <recommendedName>
        <fullName evidence="9">Probable butyrate kinase</fullName>
        <shortName evidence="9">BK</shortName>
        <ecNumber evidence="9">2.7.2.7</ecNumber>
    </recommendedName>
    <alternativeName>
        <fullName evidence="9">Branched-chain carboxylic acid kinase</fullName>
    </alternativeName>
</protein>
<evidence type="ECO:0000256" key="2">
    <source>
        <dbReference type="ARBA" id="ARBA00008748"/>
    </source>
</evidence>
<evidence type="ECO:0000256" key="9">
    <source>
        <dbReference type="HAMAP-Rule" id="MF_00542"/>
    </source>
</evidence>
<evidence type="ECO:0000313" key="11">
    <source>
        <dbReference type="EMBL" id="CRL42777.1"/>
    </source>
</evidence>
<keyword evidence="12" id="KW-1185">Reference proteome</keyword>
<keyword evidence="4 9" id="KW-0808">Transferase</keyword>
<evidence type="ECO:0000256" key="8">
    <source>
        <dbReference type="ARBA" id="ARBA00048596"/>
    </source>
</evidence>
<evidence type="ECO:0000256" key="1">
    <source>
        <dbReference type="ARBA" id="ARBA00004496"/>
    </source>
</evidence>
<name>A0A0M6X1D8_9FIRM</name>
<dbReference type="PROSITE" id="PS01076">
    <property type="entry name" value="ACETATE_KINASE_2"/>
    <property type="match status" value="1"/>
</dbReference>
<dbReference type="RefSeq" id="WP_055040380.1">
    <property type="nucleotide sequence ID" value="NZ_CVRS01000107.1"/>
</dbReference>
<dbReference type="InterPro" id="IPR000890">
    <property type="entry name" value="Aliphatic_acid_kin_short-chain"/>
</dbReference>
<dbReference type="SUPFAM" id="SSF53067">
    <property type="entry name" value="Actin-like ATPase domain"/>
    <property type="match status" value="2"/>
</dbReference>
<dbReference type="NCBIfam" id="NF002834">
    <property type="entry name" value="PRK03011.1-5"/>
    <property type="match status" value="1"/>
</dbReference>
<dbReference type="GO" id="GO:0005737">
    <property type="term" value="C:cytoplasm"/>
    <property type="evidence" value="ECO:0007669"/>
    <property type="project" value="UniProtKB-SubCell"/>
</dbReference>
<dbReference type="HAMAP" id="MF_00542">
    <property type="entry name" value="Butyrate_kinase"/>
    <property type="match status" value="1"/>
</dbReference>
<dbReference type="PIRSF" id="PIRSF036458">
    <property type="entry name" value="Butyrate_kin"/>
    <property type="match status" value="1"/>
</dbReference>
<dbReference type="InterPro" id="IPR023865">
    <property type="entry name" value="Aliphatic_acid_kinase_CS"/>
</dbReference>
<dbReference type="Pfam" id="PF00871">
    <property type="entry name" value="Acetate_kinase"/>
    <property type="match status" value="1"/>
</dbReference>
<reference evidence="12" key="1">
    <citation type="submission" date="2015-05" db="EMBL/GenBank/DDBJ databases">
        <authorList>
            <consortium name="Pathogen Informatics"/>
        </authorList>
    </citation>
    <scope>NUCLEOTIDE SEQUENCE [LARGE SCALE GENOMIC DNA]</scope>
    <source>
        <strain evidence="12">L1-83</strain>
    </source>
</reference>
<organism evidence="11 12">
    <name type="scientific">Roseburia inulinivorans</name>
    <dbReference type="NCBI Taxonomy" id="360807"/>
    <lineage>
        <taxon>Bacteria</taxon>
        <taxon>Bacillati</taxon>
        <taxon>Bacillota</taxon>
        <taxon>Clostridia</taxon>
        <taxon>Lachnospirales</taxon>
        <taxon>Lachnospiraceae</taxon>
        <taxon>Roseburia</taxon>
    </lineage>
</organism>
<comment type="subcellular location">
    <subcellularLocation>
        <location evidence="1 9">Cytoplasm</location>
    </subcellularLocation>
</comment>
<keyword evidence="3 9" id="KW-0963">Cytoplasm</keyword>
<dbReference type="GO" id="GO:0008776">
    <property type="term" value="F:acetate kinase activity"/>
    <property type="evidence" value="ECO:0007669"/>
    <property type="project" value="TreeGrafter"/>
</dbReference>
<dbReference type="Gene3D" id="3.30.420.40">
    <property type="match status" value="2"/>
</dbReference>
<dbReference type="PANTHER" id="PTHR21060">
    <property type="entry name" value="ACETATE KINASE"/>
    <property type="match status" value="1"/>
</dbReference>
<dbReference type="GO" id="GO:0005524">
    <property type="term" value="F:ATP binding"/>
    <property type="evidence" value="ECO:0007669"/>
    <property type="project" value="UniProtKB-KW"/>
</dbReference>
<dbReference type="GO" id="GO:0047761">
    <property type="term" value="F:butyrate kinase activity"/>
    <property type="evidence" value="ECO:0007669"/>
    <property type="project" value="UniProtKB-UniRule"/>
</dbReference>
<keyword evidence="6 9" id="KW-0418">Kinase</keyword>
<proteinExistence type="inferred from homology"/>
<sequence>MAYKIFTLSPGSTSTKLAVFDGEELIFKANVTHDPEKLKTFARVNEQLPYRVETIMEELKKAGIDIKDMDAFAAYSGGLESTPGGIFPVNDKIIEDCTSGRLMEHPAILGAQIIRKFADEVSKPAYLVNPPDVDEFEAVARLTGIKGIYRESHVHVLNQKEVAMRAAKELGKKYEETNLIVCHVGGGLSITAQKHGKIVDGNDVLNGDGPMAPNRSGYVPLMPVVKMCYSGKYTLQQMKEKISKTGGLISLLGTDDMRIIDKKIEEGDKWASLVFDNFAYQLGKYIGSYACVLNGQVDAIVMTGGCSKDEMFIEKVKEHTGWIAPMIVYGGDFEMEALASGAVRALNGEEELKEYTGVPVWSGFDFEPETI</sequence>
<dbReference type="PRINTS" id="PR00471">
    <property type="entry name" value="ACETATEKNASE"/>
</dbReference>
<evidence type="ECO:0000313" key="12">
    <source>
        <dbReference type="Proteomes" id="UP000049828"/>
    </source>
</evidence>
<keyword evidence="5 9" id="KW-0547">Nucleotide-binding</keyword>
<dbReference type="CDD" id="cd24011">
    <property type="entry name" value="ASKHA_NBD_BK"/>
    <property type="match status" value="1"/>
</dbReference>
<evidence type="ECO:0000256" key="7">
    <source>
        <dbReference type="ARBA" id="ARBA00022840"/>
    </source>
</evidence>
<dbReference type="NCBIfam" id="TIGR02707">
    <property type="entry name" value="butyr_kinase"/>
    <property type="match status" value="1"/>
</dbReference>
<dbReference type="Proteomes" id="UP000049828">
    <property type="component" value="Unassembled WGS sequence"/>
</dbReference>
<dbReference type="EMBL" id="CVRS01000107">
    <property type="protein sequence ID" value="CRL42777.1"/>
    <property type="molecule type" value="Genomic_DNA"/>
</dbReference>
<keyword evidence="7 9" id="KW-0067">ATP-binding</keyword>
<dbReference type="InterPro" id="IPR043129">
    <property type="entry name" value="ATPase_NBD"/>
</dbReference>
<dbReference type="GO" id="GO:0006083">
    <property type="term" value="P:acetate metabolic process"/>
    <property type="evidence" value="ECO:0007669"/>
    <property type="project" value="TreeGrafter"/>
</dbReference>
<dbReference type="EC" id="2.7.2.7" evidence="9"/>
<dbReference type="PANTHER" id="PTHR21060:SF3">
    <property type="entry name" value="BUTYRATE KINASE 2-RELATED"/>
    <property type="match status" value="1"/>
</dbReference>
<evidence type="ECO:0000256" key="6">
    <source>
        <dbReference type="ARBA" id="ARBA00022777"/>
    </source>
</evidence>
<evidence type="ECO:0000256" key="4">
    <source>
        <dbReference type="ARBA" id="ARBA00022679"/>
    </source>
</evidence>
<gene>
    <name evidence="9" type="primary">buk</name>
    <name evidence="11" type="ORF">RIL183_32511</name>
</gene>
<dbReference type="OrthoDB" id="9771859at2"/>
<dbReference type="InterPro" id="IPR011245">
    <property type="entry name" value="Butyrate_kin"/>
</dbReference>
<evidence type="ECO:0000256" key="3">
    <source>
        <dbReference type="ARBA" id="ARBA00022490"/>
    </source>
</evidence>
<comment type="catalytic activity">
    <reaction evidence="8 9">
        <text>butanoate + ATP = butanoyl phosphate + ADP</text>
        <dbReference type="Rhea" id="RHEA:13585"/>
        <dbReference type="ChEBI" id="CHEBI:17968"/>
        <dbReference type="ChEBI" id="CHEBI:30616"/>
        <dbReference type="ChEBI" id="CHEBI:58079"/>
        <dbReference type="ChEBI" id="CHEBI:456216"/>
        <dbReference type="EC" id="2.7.2.7"/>
    </reaction>
</comment>
<evidence type="ECO:0000256" key="5">
    <source>
        <dbReference type="ARBA" id="ARBA00022741"/>
    </source>
</evidence>
<evidence type="ECO:0000256" key="10">
    <source>
        <dbReference type="RuleBase" id="RU003835"/>
    </source>
</evidence>